<keyword evidence="2" id="KW-1185">Reference proteome</keyword>
<dbReference type="STRING" id="29920.A0A329S0Y7"/>
<reference evidence="1 2" key="1">
    <citation type="submission" date="2018-01" db="EMBL/GenBank/DDBJ databases">
        <title>Draft genome of the strawberry crown rot pathogen Phytophthora cactorum.</title>
        <authorList>
            <person name="Armitage A.D."/>
            <person name="Lysoe E."/>
            <person name="Nellist C.F."/>
            <person name="Harrison R.J."/>
            <person name="Brurberg M.B."/>
        </authorList>
    </citation>
    <scope>NUCLEOTIDE SEQUENCE [LARGE SCALE GENOMIC DNA]</scope>
    <source>
        <strain evidence="1 2">10300</strain>
    </source>
</reference>
<dbReference type="VEuPathDB" id="FungiDB:PC110_g13278"/>
<sequence length="229" mass="25520">MLRERYTNLLSDSKRIGKIRDKMASYIDERNLRANVQTNDAPGCSIEDLSLLGEYLVAHADVATGLKSVHDAALLMMMWHTLGRVVDTCFASKQQLSVAASGELFLHIARIQKSVVQEVSIYEACKEYIFPLAPRFAESDLPGNQPHSQEEAMLYRDKLLEAEDAGSEPPQKRERKRPNIVSYITEVIKDTLKAIPPSISRSVTPNKTRHSLLRGAAAYANASPKLAIK</sequence>
<proteinExistence type="predicted"/>
<protein>
    <submittedName>
        <fullName evidence="1">Uncharacterized protein</fullName>
    </submittedName>
</protein>
<dbReference type="AlphaFoldDB" id="A0A329S0Y7"/>
<evidence type="ECO:0000313" key="2">
    <source>
        <dbReference type="Proteomes" id="UP000251314"/>
    </source>
</evidence>
<gene>
    <name evidence="1" type="ORF">PC110_g13278</name>
</gene>
<dbReference type="Proteomes" id="UP000251314">
    <property type="component" value="Unassembled WGS sequence"/>
</dbReference>
<name>A0A329S0Y7_9STRA</name>
<accession>A0A329S0Y7</accession>
<dbReference type="OrthoDB" id="125793at2759"/>
<dbReference type="EMBL" id="MJFZ01000375">
    <property type="protein sequence ID" value="RAW30355.1"/>
    <property type="molecule type" value="Genomic_DNA"/>
</dbReference>
<evidence type="ECO:0000313" key="1">
    <source>
        <dbReference type="EMBL" id="RAW30355.1"/>
    </source>
</evidence>
<organism evidence="1 2">
    <name type="scientific">Phytophthora cactorum</name>
    <dbReference type="NCBI Taxonomy" id="29920"/>
    <lineage>
        <taxon>Eukaryota</taxon>
        <taxon>Sar</taxon>
        <taxon>Stramenopiles</taxon>
        <taxon>Oomycota</taxon>
        <taxon>Peronosporomycetes</taxon>
        <taxon>Peronosporales</taxon>
        <taxon>Peronosporaceae</taxon>
        <taxon>Phytophthora</taxon>
    </lineage>
</organism>
<comment type="caution">
    <text evidence="1">The sequence shown here is derived from an EMBL/GenBank/DDBJ whole genome shotgun (WGS) entry which is preliminary data.</text>
</comment>